<dbReference type="InterPro" id="IPR038257">
    <property type="entry name" value="CRISPR-assoc_Cas3_HD_sf"/>
</dbReference>
<evidence type="ECO:0000313" key="7">
    <source>
        <dbReference type="EMBL" id="AEH09937.1"/>
    </source>
</evidence>
<dbReference type="Pfam" id="PF18019">
    <property type="entry name" value="Cas3_HD"/>
    <property type="match status" value="1"/>
</dbReference>
<dbReference type="AlphaFoldDB" id="F8B329"/>
<gene>
    <name evidence="7" type="ordered locus">FsymDg_2574</name>
</gene>
<evidence type="ECO:0000256" key="1">
    <source>
        <dbReference type="ARBA" id="ARBA00006847"/>
    </source>
</evidence>
<dbReference type="eggNOG" id="COG1203">
    <property type="taxonomic scope" value="Bacteria"/>
</dbReference>
<protein>
    <recommendedName>
        <fullName evidence="6">HD Cas3-type domain-containing protein</fullName>
    </recommendedName>
</protein>
<keyword evidence="3" id="KW-0479">Metal-binding</keyword>
<reference evidence="7 8" key="1">
    <citation type="submission" date="2011-05" db="EMBL/GenBank/DDBJ databases">
        <title>Complete sequence of chromosome of Frankia symbiont of Datisca glomerata.</title>
        <authorList>
            <consortium name="US DOE Joint Genome Institute"/>
            <person name="Lucas S."/>
            <person name="Han J."/>
            <person name="Lapidus A."/>
            <person name="Cheng J.-F."/>
            <person name="Goodwin L."/>
            <person name="Pitluck S."/>
            <person name="Peters L."/>
            <person name="Mikhailova N."/>
            <person name="Chertkov O."/>
            <person name="Teshima H."/>
            <person name="Han C."/>
            <person name="Tapia R."/>
            <person name="Land M."/>
            <person name="Hauser L."/>
            <person name="Kyrpides N."/>
            <person name="Ivanova N."/>
            <person name="Pagani I."/>
            <person name="Berry A."/>
            <person name="Pawlowski K."/>
            <person name="Persson T."/>
            <person name="Vanden Heuvel B."/>
            <person name="Benson D."/>
            <person name="Woyke T."/>
        </authorList>
    </citation>
    <scope>NUCLEOTIDE SEQUENCE [LARGE SCALE GENOMIC DNA]</scope>
    <source>
        <strain evidence="8">4085684</strain>
    </source>
</reference>
<evidence type="ECO:0000259" key="6">
    <source>
        <dbReference type="PROSITE" id="PS51643"/>
    </source>
</evidence>
<dbReference type="PROSITE" id="PS51643">
    <property type="entry name" value="HD_CAS3"/>
    <property type="match status" value="1"/>
</dbReference>
<dbReference type="STRING" id="656024.FsymDg_2574"/>
<dbReference type="KEGG" id="fsy:FsymDg_2574"/>
<dbReference type="HOGENOM" id="CLU_570800_0_0_11"/>
<evidence type="ECO:0000256" key="2">
    <source>
        <dbReference type="ARBA" id="ARBA00009046"/>
    </source>
</evidence>
<dbReference type="Gene3D" id="1.10.3210.30">
    <property type="match status" value="1"/>
</dbReference>
<accession>F8B329</accession>
<evidence type="ECO:0000256" key="3">
    <source>
        <dbReference type="ARBA" id="ARBA00022723"/>
    </source>
</evidence>
<comment type="similarity">
    <text evidence="2">In the central section; belongs to the CRISPR-associated helicase Cas3 family.</text>
</comment>
<keyword evidence="8" id="KW-1185">Reference proteome</keyword>
<evidence type="ECO:0000256" key="4">
    <source>
        <dbReference type="ARBA" id="ARBA00022801"/>
    </source>
</evidence>
<dbReference type="GO" id="GO:0051607">
    <property type="term" value="P:defense response to virus"/>
    <property type="evidence" value="ECO:0007669"/>
    <property type="project" value="UniProtKB-KW"/>
</dbReference>
<dbReference type="GO" id="GO:0016787">
    <property type="term" value="F:hydrolase activity"/>
    <property type="evidence" value="ECO:0007669"/>
    <property type="project" value="UniProtKB-KW"/>
</dbReference>
<dbReference type="EMBL" id="CP002801">
    <property type="protein sequence ID" value="AEH09937.1"/>
    <property type="molecule type" value="Genomic_DNA"/>
</dbReference>
<dbReference type="CDD" id="cd09641">
    <property type="entry name" value="Cas3''_I"/>
    <property type="match status" value="1"/>
</dbReference>
<evidence type="ECO:0000313" key="8">
    <source>
        <dbReference type="Proteomes" id="UP000001549"/>
    </source>
</evidence>
<evidence type="ECO:0000256" key="5">
    <source>
        <dbReference type="ARBA" id="ARBA00023118"/>
    </source>
</evidence>
<dbReference type="SUPFAM" id="SSF52540">
    <property type="entry name" value="P-loop containing nucleoside triphosphate hydrolases"/>
    <property type="match status" value="1"/>
</dbReference>
<comment type="similarity">
    <text evidence="1">In the N-terminal section; belongs to the CRISPR-associated nuclease Cas3-HD family.</text>
</comment>
<keyword evidence="5" id="KW-0051">Antiviral defense</keyword>
<proteinExistence type="inferred from homology"/>
<dbReference type="GO" id="GO:0046872">
    <property type="term" value="F:metal ion binding"/>
    <property type="evidence" value="ECO:0007669"/>
    <property type="project" value="UniProtKB-KW"/>
</dbReference>
<keyword evidence="4" id="KW-0378">Hydrolase</keyword>
<dbReference type="Proteomes" id="UP000001549">
    <property type="component" value="Chromosome"/>
</dbReference>
<dbReference type="InterPro" id="IPR027417">
    <property type="entry name" value="P-loop_NTPase"/>
</dbReference>
<organism evidence="7 8">
    <name type="scientific">Candidatus Protofrankia datiscae</name>
    <dbReference type="NCBI Taxonomy" id="2716812"/>
    <lineage>
        <taxon>Bacteria</taxon>
        <taxon>Bacillati</taxon>
        <taxon>Actinomycetota</taxon>
        <taxon>Actinomycetes</taxon>
        <taxon>Frankiales</taxon>
        <taxon>Frankiaceae</taxon>
        <taxon>Protofrankia</taxon>
    </lineage>
</organism>
<dbReference type="InterPro" id="IPR006483">
    <property type="entry name" value="CRISPR-assoc_Cas3_HD"/>
</dbReference>
<feature type="domain" description="HD Cas3-type" evidence="6">
    <location>
        <begin position="1"/>
        <end position="137"/>
    </location>
</feature>
<name>F8B329_9ACTN</name>
<sequence length="478" mass="51781">MHDIGKITASFQSQRAQSAHTIAEYGRVNGSIRHDHAIHLWLGPALARLGYPGRSARGPGFRIAQMLGGHHGCFYPLKENEIRRPGRPELGAGAWEEQRQATLEVIRGIFEPPAPPQRMSIDAAAIICGIVILADWIVSQESFLLERLPHIPDSSLPDLLRAHHERTEKLVPALLDAAGLTRLRLRQGSFCDEFPFDPNPLQASVSETLPTLLGSGPTLFLVMAPMGEGKTETAFHAARLIGAAAGTPGLFVTLPTMATADQMYQRVRAYAAKRAETPAALILLHSMSWLNSTYIPEPTDSTPLTGEESGDSLSRLAATDWLRGRKRGLLAPLAVGTVDQGSRPGMRSTSHAGGVLPGHFHVREMWSVTDHPQVTVCRYGQPVQVDEGMADLIRALWAEVDTVYSCQGGPPPADADPLAYVAFTPEALARFDALVPLQPAHWERDVGASSGLIAVRFSLSDASWLIDMLISQQVAPGE</sequence>